<gene>
    <name evidence="3" type="ORF">EAI_10859</name>
</gene>
<feature type="chain" id="PRO_5003157978" evidence="1">
    <location>
        <begin position="23"/>
        <end position="253"/>
    </location>
</feature>
<dbReference type="InterPro" id="IPR001304">
    <property type="entry name" value="C-type_lectin-like"/>
</dbReference>
<dbReference type="Gene3D" id="3.10.100.10">
    <property type="entry name" value="Mannose-Binding Protein A, subunit A"/>
    <property type="match status" value="1"/>
</dbReference>
<dbReference type="Proteomes" id="UP000008237">
    <property type="component" value="Unassembled WGS sequence"/>
</dbReference>
<feature type="domain" description="C-type lectin" evidence="2">
    <location>
        <begin position="122"/>
        <end position="245"/>
    </location>
</feature>
<dbReference type="AlphaFoldDB" id="E2B5U5"/>
<dbReference type="SUPFAM" id="SSF56436">
    <property type="entry name" value="C-type lectin-like"/>
    <property type="match status" value="1"/>
</dbReference>
<dbReference type="InParanoid" id="E2B5U5"/>
<accession>E2B5U5</accession>
<evidence type="ECO:0000313" key="3">
    <source>
        <dbReference type="EMBL" id="EFN88914.1"/>
    </source>
</evidence>
<protein>
    <submittedName>
        <fullName evidence="3">Hemolymph lipopolysaccharide-binding protein</fullName>
    </submittedName>
</protein>
<name>E2B5U5_HARSA</name>
<evidence type="ECO:0000259" key="2">
    <source>
        <dbReference type="PROSITE" id="PS50041"/>
    </source>
</evidence>
<dbReference type="InterPro" id="IPR050111">
    <property type="entry name" value="C-type_lectin/snaclec_domain"/>
</dbReference>
<reference evidence="3 4" key="1">
    <citation type="journal article" date="2010" name="Science">
        <title>Genomic comparison of the ants Camponotus floridanus and Harpegnathos saltator.</title>
        <authorList>
            <person name="Bonasio R."/>
            <person name="Zhang G."/>
            <person name="Ye C."/>
            <person name="Mutti N.S."/>
            <person name="Fang X."/>
            <person name="Qin N."/>
            <person name="Donahue G."/>
            <person name="Yang P."/>
            <person name="Li Q."/>
            <person name="Li C."/>
            <person name="Zhang P."/>
            <person name="Huang Z."/>
            <person name="Berger S.L."/>
            <person name="Reinberg D."/>
            <person name="Wang J."/>
            <person name="Liebig J."/>
        </authorList>
    </citation>
    <scope>NUCLEOTIDE SEQUENCE [LARGE SCALE GENOMIC DNA]</scope>
    <source>
        <strain evidence="3 4">R22 G/1</strain>
    </source>
</reference>
<dbReference type="InterPro" id="IPR016186">
    <property type="entry name" value="C-type_lectin-like/link_sf"/>
</dbReference>
<dbReference type="PROSITE" id="PS50041">
    <property type="entry name" value="C_TYPE_LECTIN_2"/>
    <property type="match status" value="1"/>
</dbReference>
<dbReference type="PhylomeDB" id="E2B5U5"/>
<dbReference type="PANTHER" id="PTHR22803">
    <property type="entry name" value="MANNOSE, PHOSPHOLIPASE, LECTIN RECEPTOR RELATED"/>
    <property type="match status" value="1"/>
</dbReference>
<keyword evidence="1" id="KW-0732">Signal</keyword>
<organism evidence="4">
    <name type="scientific">Harpegnathos saltator</name>
    <name type="common">Jerdon's jumping ant</name>
    <dbReference type="NCBI Taxonomy" id="610380"/>
    <lineage>
        <taxon>Eukaryota</taxon>
        <taxon>Metazoa</taxon>
        <taxon>Ecdysozoa</taxon>
        <taxon>Arthropoda</taxon>
        <taxon>Hexapoda</taxon>
        <taxon>Insecta</taxon>
        <taxon>Pterygota</taxon>
        <taxon>Neoptera</taxon>
        <taxon>Endopterygota</taxon>
        <taxon>Hymenoptera</taxon>
        <taxon>Apocrita</taxon>
        <taxon>Aculeata</taxon>
        <taxon>Formicoidea</taxon>
        <taxon>Formicidae</taxon>
        <taxon>Ponerinae</taxon>
        <taxon>Ponerini</taxon>
        <taxon>Harpegnathos</taxon>
    </lineage>
</organism>
<evidence type="ECO:0000313" key="4">
    <source>
        <dbReference type="Proteomes" id="UP000008237"/>
    </source>
</evidence>
<dbReference type="InterPro" id="IPR016187">
    <property type="entry name" value="CTDL_fold"/>
</dbReference>
<dbReference type="OMA" id="MRDDYRY"/>
<sequence>MYRLLIGCIALLSVHDRSFVLAPPPLPSNGDFETFPSTDRNLDGAQDASTSVNNPESGCPCLTSVNSTAIPGQSGWLTQRQQHLEQLYSRNVMVQGMMCTCNVGLRSPMRDDYHYSGGIGAHKLHTRAVTWNDARKICNEEGGHLAIINSVAEAHVLLEIFNHSGPIKGAVYPDEAFLGVHDLYKEGDWVTVLGDSLAKTGYTRWSDKWGGQPDNGGGRQHCGALMKEGGMDDVACDVPFPFLCELPLMQVLH</sequence>
<dbReference type="SMART" id="SM00034">
    <property type="entry name" value="CLECT"/>
    <property type="match status" value="1"/>
</dbReference>
<proteinExistence type="predicted"/>
<feature type="signal peptide" evidence="1">
    <location>
        <begin position="1"/>
        <end position="22"/>
    </location>
</feature>
<dbReference type="Pfam" id="PF00059">
    <property type="entry name" value="Lectin_C"/>
    <property type="match status" value="1"/>
</dbReference>
<dbReference type="CDD" id="cd00037">
    <property type="entry name" value="CLECT"/>
    <property type="match status" value="1"/>
</dbReference>
<dbReference type="OrthoDB" id="7357196at2759"/>
<dbReference type="KEGG" id="hst:105188722"/>
<dbReference type="EMBL" id="GL445887">
    <property type="protein sequence ID" value="EFN88914.1"/>
    <property type="molecule type" value="Genomic_DNA"/>
</dbReference>
<evidence type="ECO:0000256" key="1">
    <source>
        <dbReference type="SAM" id="SignalP"/>
    </source>
</evidence>
<keyword evidence="4" id="KW-1185">Reference proteome</keyword>